<feature type="transmembrane region" description="Helical" evidence="1">
    <location>
        <begin position="123"/>
        <end position="146"/>
    </location>
</feature>
<comment type="caution">
    <text evidence="2">The sequence shown here is derived from an EMBL/GenBank/DDBJ whole genome shotgun (WGS) entry which is preliminary data.</text>
</comment>
<dbReference type="EMBL" id="WUUL01000004">
    <property type="protein sequence ID" value="MXQ53557.1"/>
    <property type="molecule type" value="Genomic_DNA"/>
</dbReference>
<dbReference type="Proteomes" id="UP000430692">
    <property type="component" value="Unassembled WGS sequence"/>
</dbReference>
<name>A0A6I4VPK0_9BACL</name>
<dbReference type="RefSeq" id="WP_160800916.1">
    <property type="nucleotide sequence ID" value="NZ_WUUL01000004.1"/>
</dbReference>
<evidence type="ECO:0000256" key="1">
    <source>
        <dbReference type="SAM" id="Phobius"/>
    </source>
</evidence>
<reference evidence="2 3" key="1">
    <citation type="submission" date="2019-12" db="EMBL/GenBank/DDBJ databases">
        <title>Whole-genome analyses of novel actinobacteria.</title>
        <authorList>
            <person name="Sahin N."/>
            <person name="Saygin H."/>
        </authorList>
    </citation>
    <scope>NUCLEOTIDE SEQUENCE [LARGE SCALE GENOMIC DNA]</scope>
    <source>
        <strain evidence="2 3">KC615</strain>
    </source>
</reference>
<feature type="transmembrane region" description="Helical" evidence="1">
    <location>
        <begin position="39"/>
        <end position="59"/>
    </location>
</feature>
<keyword evidence="3" id="KW-1185">Reference proteome</keyword>
<proteinExistence type="predicted"/>
<feature type="transmembrane region" description="Helical" evidence="1">
    <location>
        <begin position="167"/>
        <end position="189"/>
    </location>
</feature>
<feature type="transmembrane region" description="Helical" evidence="1">
    <location>
        <begin position="88"/>
        <end position="111"/>
    </location>
</feature>
<protein>
    <submittedName>
        <fullName evidence="2">Uncharacterized protein</fullName>
    </submittedName>
</protein>
<keyword evidence="1" id="KW-0812">Transmembrane</keyword>
<organism evidence="2 3">
    <name type="scientific">Shimazuella alba</name>
    <dbReference type="NCBI Taxonomy" id="2690964"/>
    <lineage>
        <taxon>Bacteria</taxon>
        <taxon>Bacillati</taxon>
        <taxon>Bacillota</taxon>
        <taxon>Bacilli</taxon>
        <taxon>Bacillales</taxon>
        <taxon>Thermoactinomycetaceae</taxon>
        <taxon>Shimazuella</taxon>
    </lineage>
</organism>
<keyword evidence="1" id="KW-0472">Membrane</keyword>
<evidence type="ECO:0000313" key="3">
    <source>
        <dbReference type="Proteomes" id="UP000430692"/>
    </source>
</evidence>
<feature type="transmembrane region" description="Helical" evidence="1">
    <location>
        <begin position="14"/>
        <end position="33"/>
    </location>
</feature>
<keyword evidence="1" id="KW-1133">Transmembrane helix</keyword>
<evidence type="ECO:0000313" key="2">
    <source>
        <dbReference type="EMBL" id="MXQ53557.1"/>
    </source>
</evidence>
<gene>
    <name evidence="2" type="ORF">GSM42_07405</name>
</gene>
<accession>A0A6I4VPK0</accession>
<sequence length="194" mass="22519">MEQAHLRSLRKKQLLYTNIIFLLYGILAYGVIFSRATGLVVYLVLAAIFLISPIGFFMFRSPQPLYLLFPRMKELQTYEKNKLKDAWFSYHITFAILQVAATIFFIIQAFIRNPKLAFIDGIPYWIIFAVSAILLWIGNGNQLFHARRLDNKTYEQLKVYAADRRTFAMVFAIVALVMTVIAIFVVSIMSRKFI</sequence>
<dbReference type="AlphaFoldDB" id="A0A6I4VPK0"/>